<evidence type="ECO:0000256" key="6">
    <source>
        <dbReference type="ARBA" id="ARBA00032162"/>
    </source>
</evidence>
<dbReference type="STRING" id="56780.SYN_00539"/>
<evidence type="ECO:0000313" key="10">
    <source>
        <dbReference type="Proteomes" id="UP000001933"/>
    </source>
</evidence>
<dbReference type="AlphaFoldDB" id="Q2LR06"/>
<dbReference type="GO" id="GO:0019693">
    <property type="term" value="P:ribose phosphate metabolic process"/>
    <property type="evidence" value="ECO:0007669"/>
    <property type="project" value="TreeGrafter"/>
</dbReference>
<evidence type="ECO:0000256" key="2">
    <source>
        <dbReference type="ARBA" id="ARBA00001946"/>
    </source>
</evidence>
<reference evidence="9 10" key="1">
    <citation type="journal article" date="2007" name="Proc. Natl. Acad. Sci. U.S.A.">
        <title>The genome of Syntrophus aciditrophicus: life at the thermodynamic limit of microbial growth.</title>
        <authorList>
            <person name="McInerney M.J."/>
            <person name="Rohlin L."/>
            <person name="Mouttaki H."/>
            <person name="Kim U."/>
            <person name="Krupp R.S."/>
            <person name="Rios-Hernandez L."/>
            <person name="Sieber J."/>
            <person name="Struchtemeyer C.G."/>
            <person name="Bhattacharyya A."/>
            <person name="Campbell J.W."/>
            <person name="Gunsalus R.P."/>
        </authorList>
    </citation>
    <scope>NUCLEOTIDE SEQUENCE [LARGE SCALE GENOMIC DNA]</scope>
    <source>
        <strain evidence="9 10">SB</strain>
    </source>
</reference>
<evidence type="ECO:0000256" key="5">
    <source>
        <dbReference type="ARBA" id="ARBA00022801"/>
    </source>
</evidence>
<protein>
    <recommendedName>
        <fullName evidence="4">GDP-mannose pyrophosphatase</fullName>
    </recommendedName>
    <alternativeName>
        <fullName evidence="6">GDP-mannose hydrolase</fullName>
    </alternativeName>
    <alternativeName>
        <fullName evidence="7">GDPMK</fullName>
    </alternativeName>
</protein>
<dbReference type="Pfam" id="PF00293">
    <property type="entry name" value="NUDIX"/>
    <property type="match status" value="1"/>
</dbReference>
<dbReference type="GO" id="GO:0016787">
    <property type="term" value="F:hydrolase activity"/>
    <property type="evidence" value="ECO:0007669"/>
    <property type="project" value="UniProtKB-KW"/>
</dbReference>
<gene>
    <name evidence="9" type="ORF">SYN_00539</name>
</gene>
<dbReference type="GO" id="GO:0005829">
    <property type="term" value="C:cytosol"/>
    <property type="evidence" value="ECO:0007669"/>
    <property type="project" value="TreeGrafter"/>
</dbReference>
<comment type="cofactor">
    <cofactor evidence="2">
        <name>Mg(2+)</name>
        <dbReference type="ChEBI" id="CHEBI:18420"/>
    </cofactor>
</comment>
<dbReference type="CDD" id="cd03424">
    <property type="entry name" value="NUDIX_ADPRase_Nudt5_UGPPase_Nudt14"/>
    <property type="match status" value="1"/>
</dbReference>
<keyword evidence="5" id="KW-0378">Hydrolase</keyword>
<dbReference type="InterPro" id="IPR000086">
    <property type="entry name" value="NUDIX_hydrolase_dom"/>
</dbReference>
<dbReference type="Proteomes" id="UP000001933">
    <property type="component" value="Chromosome"/>
</dbReference>
<dbReference type="RefSeq" id="WP_011416550.1">
    <property type="nucleotide sequence ID" value="NC_007759.1"/>
</dbReference>
<name>Q2LR06_SYNAS</name>
<dbReference type="HOGENOM" id="CLU_062658_8_2_7"/>
<evidence type="ECO:0000256" key="3">
    <source>
        <dbReference type="ARBA" id="ARBA00007275"/>
    </source>
</evidence>
<dbReference type="InParanoid" id="Q2LR06"/>
<evidence type="ECO:0000256" key="1">
    <source>
        <dbReference type="ARBA" id="ARBA00000847"/>
    </source>
</evidence>
<dbReference type="OrthoDB" id="9806150at2"/>
<sequence>MPPKDWTVLSSRSDRSNRFLTLRTDRALSPRTGLSSDFVVFESSPWVNVIPLTSQNEVVLVHQYRHGTRTVTLEIPGGLVEDYDSPAGAARRELQEETGYVDTSLISLGTVYPNPAIQNNLCYTFLAKDVYLAGEQNLDKNEDIEVILKPLDEIPKLIREGDISHALVIAAFYRFYMEYLQQGK</sequence>
<comment type="similarity">
    <text evidence="3">Belongs to the Nudix hydrolase family. NudK subfamily.</text>
</comment>
<dbReference type="GO" id="GO:0006753">
    <property type="term" value="P:nucleoside phosphate metabolic process"/>
    <property type="evidence" value="ECO:0007669"/>
    <property type="project" value="TreeGrafter"/>
</dbReference>
<organism evidence="9 10">
    <name type="scientific">Syntrophus aciditrophicus (strain SB)</name>
    <dbReference type="NCBI Taxonomy" id="56780"/>
    <lineage>
        <taxon>Bacteria</taxon>
        <taxon>Pseudomonadati</taxon>
        <taxon>Thermodesulfobacteriota</taxon>
        <taxon>Syntrophia</taxon>
        <taxon>Syntrophales</taxon>
        <taxon>Syntrophaceae</taxon>
        <taxon>Syntrophus</taxon>
    </lineage>
</organism>
<comment type="catalytic activity">
    <reaction evidence="1">
        <text>GDP-alpha-D-mannose + H2O = alpha-D-mannose 1-phosphate + GMP + 2 H(+)</text>
        <dbReference type="Rhea" id="RHEA:27978"/>
        <dbReference type="ChEBI" id="CHEBI:15377"/>
        <dbReference type="ChEBI" id="CHEBI:15378"/>
        <dbReference type="ChEBI" id="CHEBI:57527"/>
        <dbReference type="ChEBI" id="CHEBI:58115"/>
        <dbReference type="ChEBI" id="CHEBI:58409"/>
    </reaction>
</comment>
<evidence type="ECO:0000256" key="4">
    <source>
        <dbReference type="ARBA" id="ARBA00016377"/>
    </source>
</evidence>
<dbReference type="SUPFAM" id="SSF55811">
    <property type="entry name" value="Nudix"/>
    <property type="match status" value="1"/>
</dbReference>
<dbReference type="eggNOG" id="COG0494">
    <property type="taxonomic scope" value="Bacteria"/>
</dbReference>
<evidence type="ECO:0000313" key="9">
    <source>
        <dbReference type="EMBL" id="ABC76516.1"/>
    </source>
</evidence>
<proteinExistence type="inferred from homology"/>
<dbReference type="Gene3D" id="3.90.79.10">
    <property type="entry name" value="Nucleoside Triphosphate Pyrophosphohydrolase"/>
    <property type="match status" value="1"/>
</dbReference>
<dbReference type="PANTHER" id="PTHR11839:SF18">
    <property type="entry name" value="NUDIX HYDROLASE DOMAIN-CONTAINING PROTEIN"/>
    <property type="match status" value="1"/>
</dbReference>
<dbReference type="PANTHER" id="PTHR11839">
    <property type="entry name" value="UDP/ADP-SUGAR PYROPHOSPHATASE"/>
    <property type="match status" value="1"/>
</dbReference>
<dbReference type="EMBL" id="CP000252">
    <property type="protein sequence ID" value="ABC76516.1"/>
    <property type="molecule type" value="Genomic_DNA"/>
</dbReference>
<accession>Q2LR06</accession>
<keyword evidence="10" id="KW-1185">Reference proteome</keyword>
<dbReference type="InterPro" id="IPR015797">
    <property type="entry name" value="NUDIX_hydrolase-like_dom_sf"/>
</dbReference>
<evidence type="ECO:0000259" key="8">
    <source>
        <dbReference type="PROSITE" id="PS51462"/>
    </source>
</evidence>
<dbReference type="PROSITE" id="PS51462">
    <property type="entry name" value="NUDIX"/>
    <property type="match status" value="1"/>
</dbReference>
<feature type="domain" description="Nudix hydrolase" evidence="8">
    <location>
        <begin position="42"/>
        <end position="171"/>
    </location>
</feature>
<dbReference type="KEGG" id="sat:SYN_00539"/>
<evidence type="ECO:0000256" key="7">
    <source>
        <dbReference type="ARBA" id="ARBA00032272"/>
    </source>
</evidence>